<evidence type="ECO:0000256" key="4">
    <source>
        <dbReference type="ARBA" id="ARBA00022827"/>
    </source>
</evidence>
<dbReference type="GO" id="GO:0016491">
    <property type="term" value="F:oxidoreductase activity"/>
    <property type="evidence" value="ECO:0007669"/>
    <property type="project" value="UniProtKB-KW"/>
</dbReference>
<dbReference type="Pfam" id="PF00970">
    <property type="entry name" value="FAD_binding_6"/>
    <property type="match status" value="1"/>
</dbReference>
<dbReference type="SUPFAM" id="SSF52343">
    <property type="entry name" value="Ferredoxin reductase-like, C-terminal NADP-linked domain"/>
    <property type="match status" value="1"/>
</dbReference>
<reference evidence="9 10" key="1">
    <citation type="submission" date="2016-07" db="EMBL/GenBank/DDBJ databases">
        <title>Pervasive Adenine N6-methylation of Active Genes in Fungi.</title>
        <authorList>
            <consortium name="DOE Joint Genome Institute"/>
            <person name="Mondo S.J."/>
            <person name="Dannebaum R.O."/>
            <person name="Kuo R.C."/>
            <person name="Labutti K."/>
            <person name="Haridas S."/>
            <person name="Kuo A."/>
            <person name="Salamov A."/>
            <person name="Ahrendt S.R."/>
            <person name="Lipzen A."/>
            <person name="Sullivan W."/>
            <person name="Andreopoulos W.B."/>
            <person name="Clum A."/>
            <person name="Lindquist E."/>
            <person name="Daum C."/>
            <person name="Ramamoorthy G.K."/>
            <person name="Gryganskyi A."/>
            <person name="Culley D."/>
            <person name="Magnuson J.K."/>
            <person name="James T.Y."/>
            <person name="O'Malley M.A."/>
            <person name="Stajich J.E."/>
            <person name="Spatafora J.W."/>
            <person name="Visel A."/>
            <person name="Grigoriev I.V."/>
        </authorList>
    </citation>
    <scope>NUCLEOTIDE SEQUENCE [LARGE SCALE GENOMIC DNA]</scope>
    <source>
        <strain evidence="9 10">62-1032</strain>
    </source>
</reference>
<dbReference type="InterPro" id="IPR017938">
    <property type="entry name" value="Riboflavin_synthase-like_b-brl"/>
</dbReference>
<dbReference type="Proteomes" id="UP000193467">
    <property type="component" value="Unassembled WGS sequence"/>
</dbReference>
<gene>
    <name evidence="9" type="ORF">BCR35DRAFT_299760</name>
</gene>
<comment type="similarity">
    <text evidence="2">Belongs to the flavoprotein pyridine nucleotide cytochrome reductase family.</text>
</comment>
<keyword evidence="3 6" id="KW-0285">Flavoprotein</keyword>
<dbReference type="STRING" id="106004.A0A1Y2G0M3"/>
<evidence type="ECO:0000259" key="8">
    <source>
        <dbReference type="PROSITE" id="PS51384"/>
    </source>
</evidence>
<dbReference type="InterPro" id="IPR039261">
    <property type="entry name" value="FNR_nucleotide-bd"/>
</dbReference>
<keyword evidence="10" id="KW-1185">Reference proteome</keyword>
<evidence type="ECO:0000256" key="2">
    <source>
        <dbReference type="ARBA" id="ARBA00006105"/>
    </source>
</evidence>
<feature type="binding site" evidence="6">
    <location>
        <position position="137"/>
    </location>
    <ligand>
        <name>FAD</name>
        <dbReference type="ChEBI" id="CHEBI:57692"/>
    </ligand>
</feature>
<keyword evidence="5" id="KW-0560">Oxidoreductase</keyword>
<dbReference type="InParanoid" id="A0A1Y2G0M3"/>
<feature type="compositionally biased region" description="Low complexity" evidence="7">
    <location>
        <begin position="47"/>
        <end position="63"/>
    </location>
</feature>
<dbReference type="InterPro" id="IPR008333">
    <property type="entry name" value="Cbr1-like_FAD-bd_dom"/>
</dbReference>
<comment type="caution">
    <text evidence="9">The sequence shown here is derived from an EMBL/GenBank/DDBJ whole genome shotgun (WGS) entry which is preliminary data.</text>
</comment>
<evidence type="ECO:0000256" key="1">
    <source>
        <dbReference type="ARBA" id="ARBA00001974"/>
    </source>
</evidence>
<dbReference type="InterPro" id="IPR017927">
    <property type="entry name" value="FAD-bd_FR_type"/>
</dbReference>
<evidence type="ECO:0000313" key="9">
    <source>
        <dbReference type="EMBL" id="ORY90191.1"/>
    </source>
</evidence>
<organism evidence="9 10">
    <name type="scientific">Leucosporidium creatinivorum</name>
    <dbReference type="NCBI Taxonomy" id="106004"/>
    <lineage>
        <taxon>Eukaryota</taxon>
        <taxon>Fungi</taxon>
        <taxon>Dikarya</taxon>
        <taxon>Basidiomycota</taxon>
        <taxon>Pucciniomycotina</taxon>
        <taxon>Microbotryomycetes</taxon>
        <taxon>Leucosporidiales</taxon>
        <taxon>Leucosporidium</taxon>
    </lineage>
</organism>
<evidence type="ECO:0000256" key="7">
    <source>
        <dbReference type="SAM" id="MobiDB-lite"/>
    </source>
</evidence>
<evidence type="ECO:0000256" key="6">
    <source>
        <dbReference type="PIRSR" id="PIRSR601834-1"/>
    </source>
</evidence>
<sequence>MMLPTCRLCARGTTLHPLASRSSSFLARRVLLPSPRPAPQSRLLQTSSSARPSSSALKPKPSPLRAGATVVLLALPERLSHHKFTPVKILSVTKLTPETSLFKLALPKELLDPTNPPYEAIQSLFVMQPDLQIQRAYTPLCAACFDPKGPAEVDLIVKRYADGEASRYIHRLGPGDQIKIRGPVITWYYGQKQFDEVVFIVGGTGISPALQYIESTLSHPANPSAPQPSIKVHPKKLSVQYLVDNLEAGQKVSSVSGTTVGRVRAKELKKWIGEGSSKEKKRAVIVCGPEQMVNAVAGPRARDLSQGPVGGMLGQLGYSQDEVVKL</sequence>
<dbReference type="CDD" id="cd06183">
    <property type="entry name" value="cyt_b5_reduct_like"/>
    <property type="match status" value="1"/>
</dbReference>
<feature type="region of interest" description="Disordered" evidence="7">
    <location>
        <begin position="36"/>
        <end position="63"/>
    </location>
</feature>
<dbReference type="PROSITE" id="PS51384">
    <property type="entry name" value="FAD_FR"/>
    <property type="match status" value="1"/>
</dbReference>
<feature type="binding site" evidence="6">
    <location>
        <position position="158"/>
    </location>
    <ligand>
        <name>FAD</name>
        <dbReference type="ChEBI" id="CHEBI:57692"/>
    </ligand>
</feature>
<feature type="binding site" evidence="6">
    <location>
        <position position="156"/>
    </location>
    <ligand>
        <name>FAD</name>
        <dbReference type="ChEBI" id="CHEBI:57692"/>
    </ligand>
</feature>
<keyword evidence="4 6" id="KW-0274">FAD</keyword>
<dbReference type="AlphaFoldDB" id="A0A1Y2G0M3"/>
<dbReference type="FunCoup" id="A0A1Y2G0M3">
    <property type="interactions" value="24"/>
</dbReference>
<dbReference type="PANTHER" id="PTHR19370:SF184">
    <property type="entry name" value="NADH-CYTOCHROME B5 REDUCTASE-LIKE"/>
    <property type="match status" value="1"/>
</dbReference>
<dbReference type="SUPFAM" id="SSF63380">
    <property type="entry name" value="Riboflavin synthase domain-like"/>
    <property type="match status" value="1"/>
</dbReference>
<dbReference type="PANTHER" id="PTHR19370">
    <property type="entry name" value="NADH-CYTOCHROME B5 REDUCTASE"/>
    <property type="match status" value="1"/>
</dbReference>
<evidence type="ECO:0000313" key="10">
    <source>
        <dbReference type="Proteomes" id="UP000193467"/>
    </source>
</evidence>
<feature type="domain" description="FAD-binding FR-type" evidence="8">
    <location>
        <begin position="82"/>
        <end position="190"/>
    </location>
</feature>
<feature type="binding site" evidence="6">
    <location>
        <position position="166"/>
    </location>
    <ligand>
        <name>FAD</name>
        <dbReference type="ChEBI" id="CHEBI:57692"/>
    </ligand>
</feature>
<proteinExistence type="inferred from homology"/>
<dbReference type="EMBL" id="MCGR01000004">
    <property type="protein sequence ID" value="ORY90191.1"/>
    <property type="molecule type" value="Genomic_DNA"/>
</dbReference>
<dbReference type="Gene3D" id="2.40.30.10">
    <property type="entry name" value="Translation factors"/>
    <property type="match status" value="1"/>
</dbReference>
<evidence type="ECO:0000256" key="3">
    <source>
        <dbReference type="ARBA" id="ARBA00022630"/>
    </source>
</evidence>
<protein>
    <recommendedName>
        <fullName evidence="8">FAD-binding FR-type domain-containing protein</fullName>
    </recommendedName>
</protein>
<evidence type="ECO:0000256" key="5">
    <source>
        <dbReference type="ARBA" id="ARBA00023002"/>
    </source>
</evidence>
<dbReference type="PRINTS" id="PR00406">
    <property type="entry name" value="CYTB5RDTASE"/>
</dbReference>
<dbReference type="OrthoDB" id="432685at2759"/>
<feature type="binding site" evidence="6">
    <location>
        <position position="135"/>
    </location>
    <ligand>
        <name>FAD</name>
        <dbReference type="ChEBI" id="CHEBI:57692"/>
    </ligand>
</feature>
<dbReference type="Gene3D" id="3.40.50.80">
    <property type="entry name" value="Nucleotide-binding domain of ferredoxin-NADP reductase (FNR) module"/>
    <property type="match status" value="2"/>
</dbReference>
<dbReference type="InterPro" id="IPR001834">
    <property type="entry name" value="CBR-like"/>
</dbReference>
<name>A0A1Y2G0M3_9BASI</name>
<accession>A0A1Y2G0M3</accession>
<comment type="cofactor">
    <cofactor evidence="1 6">
        <name>FAD</name>
        <dbReference type="ChEBI" id="CHEBI:57692"/>
    </cofactor>
</comment>